<organism evidence="2 3">
    <name type="scientific">Spraguea lophii (strain 42_110)</name>
    <name type="common">Microsporidian parasite</name>
    <dbReference type="NCBI Taxonomy" id="1358809"/>
    <lineage>
        <taxon>Eukaryota</taxon>
        <taxon>Fungi</taxon>
        <taxon>Fungi incertae sedis</taxon>
        <taxon>Microsporidia</taxon>
        <taxon>Spragueidae</taxon>
        <taxon>Spraguea</taxon>
    </lineage>
</organism>
<evidence type="ECO:0000313" key="3">
    <source>
        <dbReference type="Proteomes" id="UP000014978"/>
    </source>
</evidence>
<dbReference type="VEuPathDB" id="MicrosporidiaDB:SLOPH_2404"/>
<dbReference type="SUPFAM" id="SSF54001">
    <property type="entry name" value="Cysteine proteinases"/>
    <property type="match status" value="1"/>
</dbReference>
<accession>S7W5V2</accession>
<gene>
    <name evidence="2" type="ORF">SLOPH_2404</name>
</gene>
<evidence type="ECO:0000256" key="1">
    <source>
        <dbReference type="SAM" id="MobiDB-lite"/>
    </source>
</evidence>
<dbReference type="Proteomes" id="UP000014978">
    <property type="component" value="Unassembled WGS sequence"/>
</dbReference>
<dbReference type="InParanoid" id="S7W5V2"/>
<feature type="non-terminal residue" evidence="2">
    <location>
        <position position="1"/>
    </location>
</feature>
<dbReference type="Gene3D" id="3.90.70.10">
    <property type="entry name" value="Cysteine proteinases"/>
    <property type="match status" value="1"/>
</dbReference>
<dbReference type="HOGENOM" id="CLU_1405638_0_0_1"/>
<dbReference type="AlphaFoldDB" id="S7W5V2"/>
<dbReference type="CDD" id="cd14279">
    <property type="entry name" value="CUE"/>
    <property type="match status" value="1"/>
</dbReference>
<proteinExistence type="predicted"/>
<keyword evidence="3" id="KW-1185">Reference proteome</keyword>
<feature type="region of interest" description="Disordered" evidence="1">
    <location>
        <begin position="136"/>
        <end position="173"/>
    </location>
</feature>
<reference evidence="3" key="1">
    <citation type="journal article" date="2013" name="PLoS Genet.">
        <title>The genome of Spraguea lophii and the basis of host-microsporidian interactions.</title>
        <authorList>
            <person name="Campbell S.E."/>
            <person name="Williams T.A."/>
            <person name="Yousuf A."/>
            <person name="Soanes D.M."/>
            <person name="Paszkiewicz K.H."/>
            <person name="Williams B.A.P."/>
        </authorList>
    </citation>
    <scope>NUCLEOTIDE SEQUENCE [LARGE SCALE GENOMIC DNA]</scope>
    <source>
        <strain evidence="3">42_110</strain>
    </source>
</reference>
<name>S7W5V2_SPRLO</name>
<evidence type="ECO:0008006" key="4">
    <source>
        <dbReference type="Google" id="ProtNLM"/>
    </source>
</evidence>
<protein>
    <recommendedName>
        <fullName evidence="4">USP domain-containing protein</fullName>
    </recommendedName>
</protein>
<sequence length="194" mass="22404">ILLSINRIYIQDKEIKKIDDNVYINKHIHIYHNDNNNNIIIIDNNYDINMINMLKNEYGFNQSIDTIGRVLLECGNDLETSINILLGMDENNGTYKYIGSIIHKGTNALSGHYVCCIEKDDKIIILDDENIYLNNNNNDGDDNEENNNINNNNEKNNNHPSNNDNINNNNTDNNDDYVLGELVSKSYILAYFRE</sequence>
<comment type="caution">
    <text evidence="2">The sequence shown here is derived from an EMBL/GenBank/DDBJ whole genome shotgun (WGS) entry which is preliminary data.</text>
</comment>
<dbReference type="InterPro" id="IPR038765">
    <property type="entry name" value="Papain-like_cys_pep_sf"/>
</dbReference>
<evidence type="ECO:0000313" key="2">
    <source>
        <dbReference type="EMBL" id="EPR78165.1"/>
    </source>
</evidence>
<dbReference type="EMBL" id="ATCN01000980">
    <property type="protein sequence ID" value="EPR78165.1"/>
    <property type="molecule type" value="Genomic_DNA"/>
</dbReference>
<feature type="compositionally biased region" description="Low complexity" evidence="1">
    <location>
        <begin position="146"/>
        <end position="172"/>
    </location>
</feature>